<keyword evidence="1" id="KW-0812">Transmembrane</keyword>
<organism evidence="3 4">
    <name type="scientific">Crystallibacter crystallopoietes</name>
    <dbReference type="NCBI Taxonomy" id="37928"/>
    <lineage>
        <taxon>Bacteria</taxon>
        <taxon>Bacillati</taxon>
        <taxon>Actinomycetota</taxon>
        <taxon>Actinomycetes</taxon>
        <taxon>Micrococcales</taxon>
        <taxon>Micrococcaceae</taxon>
        <taxon>Crystallibacter</taxon>
    </lineage>
</organism>
<dbReference type="CDD" id="cd02525">
    <property type="entry name" value="Succinoglycan_BP_ExoA"/>
    <property type="match status" value="1"/>
</dbReference>
<dbReference type="InterPro" id="IPR029044">
    <property type="entry name" value="Nucleotide-diphossugar_trans"/>
</dbReference>
<dbReference type="PANTHER" id="PTHR43685">
    <property type="entry name" value="GLYCOSYLTRANSFERASE"/>
    <property type="match status" value="1"/>
</dbReference>
<feature type="transmembrane region" description="Helical" evidence="1">
    <location>
        <begin position="282"/>
        <end position="309"/>
    </location>
</feature>
<feature type="transmembrane region" description="Helical" evidence="1">
    <location>
        <begin position="321"/>
        <end position="339"/>
    </location>
</feature>
<dbReference type="Proteomes" id="UP000181917">
    <property type="component" value="Unassembled WGS sequence"/>
</dbReference>
<accession>A0A1H1G7V4</accession>
<dbReference type="GO" id="GO:0016740">
    <property type="term" value="F:transferase activity"/>
    <property type="evidence" value="ECO:0007669"/>
    <property type="project" value="UniProtKB-KW"/>
</dbReference>
<dbReference type="STRING" id="37928.SAMN04489742_3909"/>
<dbReference type="InterPro" id="IPR050834">
    <property type="entry name" value="Glycosyltransf_2"/>
</dbReference>
<dbReference type="RefSeq" id="WP_074702100.1">
    <property type="nucleotide sequence ID" value="NZ_CP018863.1"/>
</dbReference>
<evidence type="ECO:0000313" key="4">
    <source>
        <dbReference type="Proteomes" id="UP000181917"/>
    </source>
</evidence>
<dbReference type="InterPro" id="IPR001173">
    <property type="entry name" value="Glyco_trans_2-like"/>
</dbReference>
<keyword evidence="1" id="KW-1133">Transmembrane helix</keyword>
<keyword evidence="3" id="KW-0808">Transferase</keyword>
<dbReference type="EMBL" id="FNKH01000002">
    <property type="protein sequence ID" value="SDR09364.1"/>
    <property type="molecule type" value="Genomic_DNA"/>
</dbReference>
<gene>
    <name evidence="3" type="ORF">SAMN04489742_3909</name>
</gene>
<feature type="domain" description="Glycosyltransferase 2-like" evidence="2">
    <location>
        <begin position="17"/>
        <end position="183"/>
    </location>
</feature>
<sequence>MPLTPELAPLAPHPGVSYVMPVLNEAEHIEGAIRSILGQEYAGPKEIVLAMGPCTDATDDVVRQLQREEPRLRTVTSPTGRTPAGLNLAIKGSKYPVIIRVDAHTELEPHYTARGVATLLRTGAADVGGLMDAQGKTAFQRAVATAYHSPLGLGGAAYHSGAPEGPAESAYLGIFRREALDAVGLFEETLWRGQDWDMCLRLRQAGYTVWFDPEMTVTYWPRSSWNKVIRQFYAAGIWRAELARRHKEGKSIRHFLPPLLVLGLVIGLVAEVLLLAKVPDTWPVWVAVLVLLAGFVPVLYALGIIYAALTIKARLTMAERLRLLIVLPSIHISWGLGYIRGRIMGARGTVDTSRRKS</sequence>
<dbReference type="PANTHER" id="PTHR43685:SF2">
    <property type="entry name" value="GLYCOSYLTRANSFERASE 2-LIKE DOMAIN-CONTAINING PROTEIN"/>
    <property type="match status" value="1"/>
</dbReference>
<evidence type="ECO:0000313" key="3">
    <source>
        <dbReference type="EMBL" id="SDR09364.1"/>
    </source>
</evidence>
<keyword evidence="1" id="KW-0472">Membrane</keyword>
<name>A0A1H1G7V4_9MICC</name>
<keyword evidence="4" id="KW-1185">Reference proteome</keyword>
<dbReference type="OrthoDB" id="1757142at2"/>
<dbReference type="SUPFAM" id="SSF53448">
    <property type="entry name" value="Nucleotide-diphospho-sugar transferases"/>
    <property type="match status" value="1"/>
</dbReference>
<dbReference type="Pfam" id="PF00535">
    <property type="entry name" value="Glycos_transf_2"/>
    <property type="match status" value="1"/>
</dbReference>
<dbReference type="KEGG" id="acry:AC20117_19835"/>
<evidence type="ECO:0000259" key="2">
    <source>
        <dbReference type="Pfam" id="PF00535"/>
    </source>
</evidence>
<reference evidence="3 4" key="1">
    <citation type="submission" date="2016-10" db="EMBL/GenBank/DDBJ databases">
        <authorList>
            <person name="de Groot N.N."/>
        </authorList>
    </citation>
    <scope>NUCLEOTIDE SEQUENCE [LARGE SCALE GENOMIC DNA]</scope>
    <source>
        <strain evidence="3 4">DSM 20117</strain>
    </source>
</reference>
<dbReference type="AlphaFoldDB" id="A0A1H1G7V4"/>
<feature type="transmembrane region" description="Helical" evidence="1">
    <location>
        <begin position="255"/>
        <end position="276"/>
    </location>
</feature>
<evidence type="ECO:0000256" key="1">
    <source>
        <dbReference type="SAM" id="Phobius"/>
    </source>
</evidence>
<proteinExistence type="predicted"/>
<protein>
    <submittedName>
        <fullName evidence="3">Glycosyltransferase, catalytic subunit of cellulose synthase and poly-beta-1,6-N-acetylglucosamine synthase</fullName>
    </submittedName>
</protein>
<dbReference type="Gene3D" id="3.90.550.10">
    <property type="entry name" value="Spore Coat Polysaccharide Biosynthesis Protein SpsA, Chain A"/>
    <property type="match status" value="1"/>
</dbReference>